<organism evidence="2 3">
    <name type="scientific">Marinobacter halodurans</name>
    <dbReference type="NCBI Taxonomy" id="2528979"/>
    <lineage>
        <taxon>Bacteria</taxon>
        <taxon>Pseudomonadati</taxon>
        <taxon>Pseudomonadota</taxon>
        <taxon>Gammaproteobacteria</taxon>
        <taxon>Pseudomonadales</taxon>
        <taxon>Marinobacteraceae</taxon>
        <taxon>Marinobacter</taxon>
    </lineage>
</organism>
<reference evidence="2 3" key="1">
    <citation type="submission" date="2019-02" db="EMBL/GenBank/DDBJ databases">
        <title>Marinobacter halodurans sp. nov., a marine bacterium isolated from sea tidal flat.</title>
        <authorList>
            <person name="Yoo Y."/>
            <person name="Lee D.W."/>
            <person name="Kim B.S."/>
            <person name="Kim J.-J."/>
        </authorList>
    </citation>
    <scope>NUCLEOTIDE SEQUENCE [LARGE SCALE GENOMIC DNA]</scope>
    <source>
        <strain evidence="2 3">YJ-S3-2</strain>
    </source>
</reference>
<keyword evidence="3" id="KW-1185">Reference proteome</keyword>
<dbReference type="EMBL" id="SJDL01000002">
    <property type="protein sequence ID" value="TBW59097.1"/>
    <property type="molecule type" value="Genomic_DNA"/>
</dbReference>
<evidence type="ECO:0000256" key="1">
    <source>
        <dbReference type="SAM" id="MobiDB-lite"/>
    </source>
</evidence>
<name>A0ABY1ZS37_9GAMM</name>
<evidence type="ECO:0000313" key="3">
    <source>
        <dbReference type="Proteomes" id="UP000313645"/>
    </source>
</evidence>
<evidence type="ECO:0000313" key="2">
    <source>
        <dbReference type="EMBL" id="TBW59097.1"/>
    </source>
</evidence>
<accession>A0ABY1ZS37</accession>
<dbReference type="RefSeq" id="WP_131478491.1">
    <property type="nucleotide sequence ID" value="NZ_SJDL01000002.1"/>
</dbReference>
<proteinExistence type="predicted"/>
<feature type="region of interest" description="Disordered" evidence="1">
    <location>
        <begin position="215"/>
        <end position="234"/>
    </location>
</feature>
<gene>
    <name evidence="2" type="ORF">EZI54_01945</name>
</gene>
<sequence>MNLKPFLLLAPLALIQGCGGGDGGDDTATGQLTLSGIQGLSYQTRSQTGTTDARGRFHYYAGETLTLSVGNLPLVSGVPADEVVTPLEFLPETRRLLDNATVDDLGLLSHRPAEQQAIANTTLRNMTRFLLALDEDGTTADSNQLVFTDRVISQLNAALSTLDQPIDFTVPESQFINEVTEDRETTADADLTPANRLLKAICFYPEGDELCEDPPTQADIDAAPTPPENGTARDPDVVYSDELESKRNRILNAIRKVEDIDSDDIDEYLTSELDRITTDIANEYYLSQVTQELPASDTAIHEVTVRRVGQKVSLESIEAISTDENALVVHSYSAQTHSAEYFIDGEAGDDAELIVNFKPDDDYRWLRKPLRVVIQ</sequence>
<dbReference type="Proteomes" id="UP000313645">
    <property type="component" value="Unassembled WGS sequence"/>
</dbReference>
<protein>
    <submittedName>
        <fullName evidence="2">Organic solvent ABC transporter permease</fullName>
    </submittedName>
</protein>
<dbReference type="PROSITE" id="PS51257">
    <property type="entry name" value="PROKAR_LIPOPROTEIN"/>
    <property type="match status" value="1"/>
</dbReference>
<comment type="caution">
    <text evidence="2">The sequence shown here is derived from an EMBL/GenBank/DDBJ whole genome shotgun (WGS) entry which is preliminary data.</text>
</comment>